<dbReference type="AlphaFoldDB" id="A0A014QQ00"/>
<dbReference type="HOGENOM" id="CLU_2004451_0_0_1"/>
<sequence length="124" mass="14317">MVADGMTKALPKVRHIEFLRQLRIEDIRSRIGTGAKLEEARSQLQERLQNPDKEKDLELKLVNNESHNVTRNILNHHYFPELDQGTQSTPQKHNFPQCLPSSVMVPFQMGRHAMRLSLIPLKNA</sequence>
<gene>
    <name evidence="1" type="ORF">X797_012215</name>
</gene>
<comment type="caution">
    <text evidence="1">The sequence shown here is derived from an EMBL/GenBank/DDBJ whole genome shotgun (WGS) entry which is preliminary data.</text>
</comment>
<dbReference type="Proteomes" id="UP000030151">
    <property type="component" value="Unassembled WGS sequence"/>
</dbReference>
<dbReference type="EMBL" id="JELW01000174">
    <property type="protein sequence ID" value="EXU94705.1"/>
    <property type="molecule type" value="Genomic_DNA"/>
</dbReference>
<name>A0A014QQ00_9HYPO</name>
<evidence type="ECO:0000313" key="2">
    <source>
        <dbReference type="Proteomes" id="UP000030151"/>
    </source>
</evidence>
<protein>
    <submittedName>
        <fullName evidence="1">Glycosyl transferase GT-A type structural fold protein</fullName>
    </submittedName>
</protein>
<proteinExistence type="predicted"/>
<dbReference type="GO" id="GO:0016740">
    <property type="term" value="F:transferase activity"/>
    <property type="evidence" value="ECO:0007669"/>
    <property type="project" value="UniProtKB-KW"/>
</dbReference>
<evidence type="ECO:0000313" key="1">
    <source>
        <dbReference type="EMBL" id="EXU94705.1"/>
    </source>
</evidence>
<organism evidence="1 2">
    <name type="scientific">Metarhizium robertsii</name>
    <dbReference type="NCBI Taxonomy" id="568076"/>
    <lineage>
        <taxon>Eukaryota</taxon>
        <taxon>Fungi</taxon>
        <taxon>Dikarya</taxon>
        <taxon>Ascomycota</taxon>
        <taxon>Pezizomycotina</taxon>
        <taxon>Sordariomycetes</taxon>
        <taxon>Hypocreomycetidae</taxon>
        <taxon>Hypocreales</taxon>
        <taxon>Clavicipitaceae</taxon>
        <taxon>Metarhizium</taxon>
    </lineage>
</organism>
<accession>A0A014QQ00</accession>
<keyword evidence="1" id="KW-0808">Transferase</keyword>
<reference evidence="1 2" key="1">
    <citation type="submission" date="2014-02" db="EMBL/GenBank/DDBJ databases">
        <title>The genome sequence of the entomopathogenic fungus Metarhizium robertsii ARSEF 2575.</title>
        <authorList>
            <person name="Giuliano Garisto Donzelli B."/>
            <person name="Roe B.A."/>
            <person name="Macmil S.L."/>
            <person name="Krasnoff S.B."/>
            <person name="Gibson D.M."/>
        </authorList>
    </citation>
    <scope>NUCLEOTIDE SEQUENCE [LARGE SCALE GENOMIC DNA]</scope>
    <source>
        <strain evidence="1 2">ARSEF 2575</strain>
    </source>
</reference>